<protein>
    <submittedName>
        <fullName evidence="1">Uncharacterized protein</fullName>
    </submittedName>
</protein>
<name>S8E0D4_FOMSC</name>
<evidence type="ECO:0000313" key="1">
    <source>
        <dbReference type="EMBL" id="EPS96823.1"/>
    </source>
</evidence>
<evidence type="ECO:0000313" key="2">
    <source>
        <dbReference type="Proteomes" id="UP000015241"/>
    </source>
</evidence>
<proteinExistence type="predicted"/>
<dbReference type="InParanoid" id="S8E0D4"/>
<dbReference type="OrthoDB" id="3259836at2759"/>
<accession>S8E0D4</accession>
<feature type="non-terminal residue" evidence="1">
    <location>
        <position position="50"/>
    </location>
</feature>
<dbReference type="EMBL" id="KE504183">
    <property type="protein sequence ID" value="EPS96823.1"/>
    <property type="molecule type" value="Genomic_DNA"/>
</dbReference>
<reference evidence="1 2" key="1">
    <citation type="journal article" date="2012" name="Science">
        <title>The Paleozoic origin of enzymatic lignin decomposition reconstructed from 31 fungal genomes.</title>
        <authorList>
            <person name="Floudas D."/>
            <person name="Binder M."/>
            <person name="Riley R."/>
            <person name="Barry K."/>
            <person name="Blanchette R.A."/>
            <person name="Henrissat B."/>
            <person name="Martinez A.T."/>
            <person name="Otillar R."/>
            <person name="Spatafora J.W."/>
            <person name="Yadav J.S."/>
            <person name="Aerts A."/>
            <person name="Benoit I."/>
            <person name="Boyd A."/>
            <person name="Carlson A."/>
            <person name="Copeland A."/>
            <person name="Coutinho P.M."/>
            <person name="de Vries R.P."/>
            <person name="Ferreira P."/>
            <person name="Findley K."/>
            <person name="Foster B."/>
            <person name="Gaskell J."/>
            <person name="Glotzer D."/>
            <person name="Gorecki P."/>
            <person name="Heitman J."/>
            <person name="Hesse C."/>
            <person name="Hori C."/>
            <person name="Igarashi K."/>
            <person name="Jurgens J.A."/>
            <person name="Kallen N."/>
            <person name="Kersten P."/>
            <person name="Kohler A."/>
            <person name="Kuees U."/>
            <person name="Kumar T.K.A."/>
            <person name="Kuo A."/>
            <person name="LaButti K."/>
            <person name="Larrondo L.F."/>
            <person name="Lindquist E."/>
            <person name="Ling A."/>
            <person name="Lombard V."/>
            <person name="Lucas S."/>
            <person name="Lundell T."/>
            <person name="Martin R."/>
            <person name="McLaughlin D.J."/>
            <person name="Morgenstern I."/>
            <person name="Morin E."/>
            <person name="Murat C."/>
            <person name="Nagy L.G."/>
            <person name="Nolan M."/>
            <person name="Ohm R.A."/>
            <person name="Patyshakuliyeva A."/>
            <person name="Rokas A."/>
            <person name="Ruiz-Duenas F.J."/>
            <person name="Sabat G."/>
            <person name="Salamov A."/>
            <person name="Samejima M."/>
            <person name="Schmutz J."/>
            <person name="Slot J.C."/>
            <person name="St John F."/>
            <person name="Stenlid J."/>
            <person name="Sun H."/>
            <person name="Sun S."/>
            <person name="Syed K."/>
            <person name="Tsang A."/>
            <person name="Wiebenga A."/>
            <person name="Young D."/>
            <person name="Pisabarro A."/>
            <person name="Eastwood D.C."/>
            <person name="Martin F."/>
            <person name="Cullen D."/>
            <person name="Grigoriev I.V."/>
            <person name="Hibbett D.S."/>
        </authorList>
    </citation>
    <scope>NUCLEOTIDE SEQUENCE</scope>
    <source>
        <strain evidence="2">FP-58527</strain>
    </source>
</reference>
<gene>
    <name evidence="1" type="ORF">FOMPIDRAFT_36122</name>
</gene>
<keyword evidence="2" id="KW-1185">Reference proteome</keyword>
<organism evidence="1 2">
    <name type="scientific">Fomitopsis schrenkii</name>
    <name type="common">Brown rot fungus</name>
    <dbReference type="NCBI Taxonomy" id="2126942"/>
    <lineage>
        <taxon>Eukaryota</taxon>
        <taxon>Fungi</taxon>
        <taxon>Dikarya</taxon>
        <taxon>Basidiomycota</taxon>
        <taxon>Agaricomycotina</taxon>
        <taxon>Agaricomycetes</taxon>
        <taxon>Polyporales</taxon>
        <taxon>Fomitopsis</taxon>
    </lineage>
</organism>
<sequence length="50" mass="5482">LVSDRGDRMRALVLLASSYVMHTFQVRPFSNSMEAILVAASLRASKSLVS</sequence>
<dbReference type="HOGENOM" id="CLU_199421_0_0_1"/>
<dbReference type="AlphaFoldDB" id="S8E0D4"/>
<feature type="non-terminal residue" evidence="1">
    <location>
        <position position="1"/>
    </location>
</feature>
<dbReference type="Proteomes" id="UP000015241">
    <property type="component" value="Unassembled WGS sequence"/>
</dbReference>